<evidence type="ECO:0000313" key="2">
    <source>
        <dbReference type="Proteomes" id="UP000297540"/>
    </source>
</evidence>
<accession>A0A4Y8SCL4</accession>
<name>A0A4Y8SCL4_9SPHI</name>
<proteinExistence type="predicted"/>
<comment type="caution">
    <text evidence="1">The sequence shown here is derived from an EMBL/GenBank/DDBJ whole genome shotgun (WGS) entry which is preliminary data.</text>
</comment>
<dbReference type="RefSeq" id="WP_133232558.1">
    <property type="nucleotide sequence ID" value="NZ_SOZE01000017.1"/>
</dbReference>
<dbReference type="OrthoDB" id="676278at2"/>
<dbReference type="AlphaFoldDB" id="A0A4Y8SCL4"/>
<sequence length="128" mass="14913">MNQNFKLKFDEMKEGNPTDTSATDTKQHDFYDTAGHARNLDFVWPSGERQFFNYAYLVSCRYACEPEETIRLIFTTDTVSLKGLRLLKLYSLIREHSIKVIACVDGRYNEIFDDSDSLVNYIEVFKTS</sequence>
<dbReference type="EMBL" id="SOZE01000017">
    <property type="protein sequence ID" value="TFF36174.1"/>
    <property type="molecule type" value="Genomic_DNA"/>
</dbReference>
<gene>
    <name evidence="1" type="ORF">E2R66_16665</name>
</gene>
<evidence type="ECO:0000313" key="1">
    <source>
        <dbReference type="EMBL" id="TFF36174.1"/>
    </source>
</evidence>
<keyword evidence="2" id="KW-1185">Reference proteome</keyword>
<protein>
    <submittedName>
        <fullName evidence="1">Uncharacterized protein</fullName>
    </submittedName>
</protein>
<organism evidence="1 2">
    <name type="scientific">Mucilaginibacter psychrotolerans</name>
    <dbReference type="NCBI Taxonomy" id="1524096"/>
    <lineage>
        <taxon>Bacteria</taxon>
        <taxon>Pseudomonadati</taxon>
        <taxon>Bacteroidota</taxon>
        <taxon>Sphingobacteriia</taxon>
        <taxon>Sphingobacteriales</taxon>
        <taxon>Sphingobacteriaceae</taxon>
        <taxon>Mucilaginibacter</taxon>
    </lineage>
</organism>
<reference evidence="1 2" key="1">
    <citation type="journal article" date="2017" name="Int. J. Syst. Evol. Microbiol.">
        <title>Mucilaginibacterpsychrotolerans sp. nov., isolated from peatlands.</title>
        <authorList>
            <person name="Deng Y."/>
            <person name="Shen L."/>
            <person name="Xu B."/>
            <person name="Liu Y."/>
            <person name="Gu Z."/>
            <person name="Liu H."/>
            <person name="Zhou Y."/>
        </authorList>
    </citation>
    <scope>NUCLEOTIDE SEQUENCE [LARGE SCALE GENOMIC DNA]</scope>
    <source>
        <strain evidence="1 2">NH7-4</strain>
    </source>
</reference>
<dbReference type="Proteomes" id="UP000297540">
    <property type="component" value="Unassembled WGS sequence"/>
</dbReference>